<dbReference type="InterPro" id="IPR043502">
    <property type="entry name" value="DNA/RNA_pol_sf"/>
</dbReference>
<dbReference type="EMBL" id="CACRXK020006278">
    <property type="protein sequence ID" value="CAB4008940.1"/>
    <property type="molecule type" value="Genomic_DNA"/>
</dbReference>
<dbReference type="InterPro" id="IPR000477">
    <property type="entry name" value="RT_dom"/>
</dbReference>
<evidence type="ECO:0000313" key="2">
    <source>
        <dbReference type="EMBL" id="CAB4008940.1"/>
    </source>
</evidence>
<dbReference type="SUPFAM" id="SSF56672">
    <property type="entry name" value="DNA/RNA polymerases"/>
    <property type="match status" value="1"/>
</dbReference>
<dbReference type="PANTHER" id="PTHR37984">
    <property type="entry name" value="PROTEIN CBG26694"/>
    <property type="match status" value="1"/>
</dbReference>
<name>A0A6S7HZQ8_PARCT</name>
<dbReference type="FunFam" id="3.30.70.270:FF:000020">
    <property type="entry name" value="Transposon Tf2-6 polyprotein-like Protein"/>
    <property type="match status" value="1"/>
</dbReference>
<dbReference type="InterPro" id="IPR043128">
    <property type="entry name" value="Rev_trsase/Diguanyl_cyclase"/>
</dbReference>
<organism evidence="2 3">
    <name type="scientific">Paramuricea clavata</name>
    <name type="common">Red gorgonian</name>
    <name type="synonym">Violescent sea-whip</name>
    <dbReference type="NCBI Taxonomy" id="317549"/>
    <lineage>
        <taxon>Eukaryota</taxon>
        <taxon>Metazoa</taxon>
        <taxon>Cnidaria</taxon>
        <taxon>Anthozoa</taxon>
        <taxon>Octocorallia</taxon>
        <taxon>Malacalcyonacea</taxon>
        <taxon>Plexauridae</taxon>
        <taxon>Paramuricea</taxon>
    </lineage>
</organism>
<dbReference type="OrthoDB" id="6142245at2759"/>
<dbReference type="Pfam" id="PF00078">
    <property type="entry name" value="RVT_1"/>
    <property type="match status" value="1"/>
</dbReference>
<feature type="domain" description="Reverse transcriptase" evidence="1">
    <location>
        <begin position="102"/>
        <end position="153"/>
    </location>
</feature>
<sequence>MKLDPEVKPAIRPPRRIPVSMQDNVKTELERMVKIGVIKPVTEPTSRVSSFVAVKKKGKDEIRLCINPKDLDHPIQQQHYPMRTIEEHQKAMDHLLEGYPCEVIVDDILVWGSTEAEHDKNLLKVRDRIREINLKLKWDKCKFKVKEVGYVGHLTAEGLKPDPEKVRAIVEMQTPKNVKDLQRFLGMICYLSMFVLCLSELALPLQHLLNADVPWTWDSIHQRAFDNLEAAIGSTPTPSLLSTHLSETLPADIYEVLMVQPVGSHKMAELQRETALDPIMVNLVSVMDGQKVRVMFPTI</sequence>
<dbReference type="AlphaFoldDB" id="A0A6S7HZQ8"/>
<evidence type="ECO:0000259" key="1">
    <source>
        <dbReference type="Pfam" id="PF00078"/>
    </source>
</evidence>
<gene>
    <name evidence="2" type="ORF">PACLA_8A068704</name>
</gene>
<dbReference type="Gene3D" id="3.30.70.270">
    <property type="match status" value="2"/>
</dbReference>
<keyword evidence="3" id="KW-1185">Reference proteome</keyword>
<dbReference type="InterPro" id="IPR050951">
    <property type="entry name" value="Retrovirus_Pol_polyprotein"/>
</dbReference>
<proteinExistence type="predicted"/>
<reference evidence="2" key="1">
    <citation type="submission" date="2020-04" db="EMBL/GenBank/DDBJ databases">
        <authorList>
            <person name="Alioto T."/>
            <person name="Alioto T."/>
            <person name="Gomez Garrido J."/>
        </authorList>
    </citation>
    <scope>NUCLEOTIDE SEQUENCE</scope>
    <source>
        <strain evidence="2">A484AB</strain>
    </source>
</reference>
<accession>A0A6S7HZQ8</accession>
<dbReference type="PANTHER" id="PTHR37984:SF8">
    <property type="entry name" value="CCHC-TYPE DOMAIN-CONTAINING PROTEIN"/>
    <property type="match status" value="1"/>
</dbReference>
<comment type="caution">
    <text evidence="2">The sequence shown here is derived from an EMBL/GenBank/DDBJ whole genome shotgun (WGS) entry which is preliminary data.</text>
</comment>
<evidence type="ECO:0000313" key="3">
    <source>
        <dbReference type="Proteomes" id="UP001152795"/>
    </source>
</evidence>
<dbReference type="Gene3D" id="3.10.10.10">
    <property type="entry name" value="HIV Type 1 Reverse Transcriptase, subunit A, domain 1"/>
    <property type="match status" value="1"/>
</dbReference>
<protein>
    <recommendedName>
        <fullName evidence="1">Reverse transcriptase domain-containing protein</fullName>
    </recommendedName>
</protein>
<dbReference type="Proteomes" id="UP001152795">
    <property type="component" value="Unassembled WGS sequence"/>
</dbReference>